<evidence type="ECO:0000259" key="1">
    <source>
        <dbReference type="PROSITE" id="PS51733"/>
    </source>
</evidence>
<dbReference type="InterPro" id="IPR045864">
    <property type="entry name" value="aa-tRNA-synth_II/BPL/LPL"/>
</dbReference>
<comment type="caution">
    <text evidence="2">The sequence shown here is derived from an EMBL/GenBank/DDBJ whole genome shotgun (WGS) entry which is preliminary data.</text>
</comment>
<dbReference type="PROSITE" id="PS51733">
    <property type="entry name" value="BPL_LPL_CATALYTIC"/>
    <property type="match status" value="1"/>
</dbReference>
<dbReference type="Proteomes" id="UP001196980">
    <property type="component" value="Unassembled WGS sequence"/>
</dbReference>
<gene>
    <name evidence="2" type="ORF">HWQ67_11420</name>
</gene>
<dbReference type="InterPro" id="IPR050664">
    <property type="entry name" value="Octanoyltrans_LipM/LipL"/>
</dbReference>
<evidence type="ECO:0000313" key="2">
    <source>
        <dbReference type="EMBL" id="MBV6342195.1"/>
    </source>
</evidence>
<dbReference type="Pfam" id="PF21948">
    <property type="entry name" value="LplA-B_cat"/>
    <property type="match status" value="1"/>
</dbReference>
<name>A0ABS6RZZ9_9BACT</name>
<reference evidence="2 3" key="1">
    <citation type="journal article" date="2020" name="J Geophys Res Biogeosci">
        <title>Magnetotaxis as an Adaptation to Enable Bacterial Shuttling of Microbial Sulfur and Sulfur Cycling Across Aquatic Oxic#Anoxic Interfaces.</title>
        <authorList>
            <person name="Li J."/>
            <person name="Liu P."/>
            <person name="Wang J."/>
            <person name="Roberts A.P."/>
            <person name="Pan Y."/>
        </authorList>
    </citation>
    <scope>NUCLEOTIDE SEQUENCE [LARGE SCALE GENOMIC DNA]</scope>
    <source>
        <strain evidence="2 3">MYR-1_YQ</strain>
    </source>
</reference>
<dbReference type="InterPro" id="IPR004143">
    <property type="entry name" value="BPL_LPL_catalytic"/>
</dbReference>
<dbReference type="RefSeq" id="WP_218252818.1">
    <property type="nucleotide sequence ID" value="NZ_JABXWD010000209.1"/>
</dbReference>
<dbReference type="Gene3D" id="3.30.930.10">
    <property type="entry name" value="Bira Bifunctional Protein, Domain 2"/>
    <property type="match status" value="1"/>
</dbReference>
<dbReference type="SUPFAM" id="SSF55681">
    <property type="entry name" value="Class II aaRS and biotin synthetases"/>
    <property type="match status" value="1"/>
</dbReference>
<dbReference type="CDD" id="cd16443">
    <property type="entry name" value="LplA"/>
    <property type="match status" value="1"/>
</dbReference>
<dbReference type="GO" id="GO:0016874">
    <property type="term" value="F:ligase activity"/>
    <property type="evidence" value="ECO:0007669"/>
    <property type="project" value="UniProtKB-KW"/>
</dbReference>
<protein>
    <submittedName>
        <fullName evidence="2">Lipoate--protein ligase family protein</fullName>
    </submittedName>
</protein>
<feature type="domain" description="BPL/LPL catalytic" evidence="1">
    <location>
        <begin position="31"/>
        <end position="229"/>
    </location>
</feature>
<keyword evidence="3" id="KW-1185">Reference proteome</keyword>
<dbReference type="PANTHER" id="PTHR43679:SF2">
    <property type="entry name" value="OCTANOYL-[GCVH]:PROTEIN N-OCTANOYLTRANSFERASE"/>
    <property type="match status" value="1"/>
</dbReference>
<keyword evidence="2" id="KW-0436">Ligase</keyword>
<evidence type="ECO:0000313" key="3">
    <source>
        <dbReference type="Proteomes" id="UP001196980"/>
    </source>
</evidence>
<dbReference type="PANTHER" id="PTHR43679">
    <property type="entry name" value="OCTANOYLTRANSFERASE LIPM-RELATED"/>
    <property type="match status" value="1"/>
</dbReference>
<organism evidence="2 3">
    <name type="scientific">Candidatus Magnetobacterium casense</name>
    <dbReference type="NCBI Taxonomy" id="1455061"/>
    <lineage>
        <taxon>Bacteria</taxon>
        <taxon>Pseudomonadati</taxon>
        <taxon>Nitrospirota</taxon>
        <taxon>Thermodesulfovibrionia</taxon>
        <taxon>Thermodesulfovibrionales</taxon>
        <taxon>Candidatus Magnetobacteriaceae</taxon>
        <taxon>Candidatus Magnetobacterium</taxon>
    </lineage>
</organism>
<dbReference type="EMBL" id="JABXWD010000209">
    <property type="protein sequence ID" value="MBV6342195.1"/>
    <property type="molecule type" value="Genomic_DNA"/>
</dbReference>
<sequence>MKHWRLIPHDNRDAFCNMAVDEAIACCVNDNISPPTLRFYGWSLPSVSIGAFQDIDGIDHQWCAQRGVDVVRRPTGGRAVVHGDELTYSFTANFENGFTKSVLNNHKMVNAVFYRSLQRLGLAVDFTEGRLDRRGLLLSALCFAATSYGEVSAGGKKVIGAAQRRYANSFLEQGSIPLSVDRELVAGALRANDTRDVLTGLRELSSSIDILGMIDMVRVCFEESFGVTLRADSLTPEEDRLAGELLLKYRSEKWTHRR</sequence>
<accession>A0ABS6RZZ9</accession>
<proteinExistence type="predicted"/>